<keyword evidence="18" id="KW-1185">Reference proteome</keyword>
<feature type="domain" description="EGF-like" evidence="16">
    <location>
        <begin position="452"/>
        <end position="493"/>
    </location>
</feature>
<dbReference type="InterPro" id="IPR036055">
    <property type="entry name" value="LDL_receptor-like_sf"/>
</dbReference>
<evidence type="ECO:0000256" key="13">
    <source>
        <dbReference type="PROSITE-ProRule" id="PRU00124"/>
    </source>
</evidence>
<dbReference type="Proteomes" id="UP000265020">
    <property type="component" value="Unassembled WGS sequence"/>
</dbReference>
<dbReference type="Ensembl" id="ENSCVAT00000017559.1">
    <property type="protein sequence ID" value="ENSCVAP00000010777.1"/>
    <property type="gene ID" value="ENSCVAG00000012996.1"/>
</dbReference>
<keyword evidence="2 12" id="KW-0245">EGF-like domain</keyword>
<evidence type="ECO:0000256" key="6">
    <source>
        <dbReference type="ARBA" id="ARBA00022737"/>
    </source>
</evidence>
<dbReference type="STRING" id="28743.ENSCVAP00000010777"/>
<dbReference type="SMART" id="SM00181">
    <property type="entry name" value="EGF"/>
    <property type="match status" value="6"/>
</dbReference>
<keyword evidence="8" id="KW-0472">Membrane</keyword>
<evidence type="ECO:0000259" key="16">
    <source>
        <dbReference type="PROSITE" id="PS50026"/>
    </source>
</evidence>
<feature type="disulfide bond" evidence="13">
    <location>
        <begin position="272"/>
        <end position="287"/>
    </location>
</feature>
<dbReference type="SMART" id="SM00192">
    <property type="entry name" value="LDLa"/>
    <property type="match status" value="10"/>
</dbReference>
<dbReference type="GeneTree" id="ENSGT00940000162544"/>
<dbReference type="Pfam" id="PF00057">
    <property type="entry name" value="Ldl_recept_a"/>
    <property type="match status" value="9"/>
</dbReference>
<dbReference type="InterPro" id="IPR000033">
    <property type="entry name" value="LDLR_classB_rpt"/>
</dbReference>
<feature type="domain" description="EGF-like" evidence="16">
    <location>
        <begin position="1198"/>
        <end position="1234"/>
    </location>
</feature>
<dbReference type="InterPro" id="IPR023415">
    <property type="entry name" value="LDLR_class-A_CS"/>
</dbReference>
<dbReference type="InterPro" id="IPR051221">
    <property type="entry name" value="LDLR-related"/>
</dbReference>
<keyword evidence="6" id="KW-0677">Repeat</keyword>
<dbReference type="InterPro" id="IPR000152">
    <property type="entry name" value="EGF-type_Asp/Asn_hydroxyl_site"/>
</dbReference>
<dbReference type="PROSITE" id="PS50026">
    <property type="entry name" value="EGF_3"/>
    <property type="match status" value="2"/>
</dbReference>
<feature type="disulfide bond" evidence="13">
    <location>
        <begin position="108"/>
        <end position="123"/>
    </location>
</feature>
<feature type="disulfide bond" evidence="13">
    <location>
        <begin position="374"/>
        <end position="386"/>
    </location>
</feature>
<dbReference type="PROSITE" id="PS01187">
    <property type="entry name" value="EGF_CA"/>
    <property type="match status" value="1"/>
</dbReference>
<dbReference type="PROSITE" id="PS00010">
    <property type="entry name" value="ASX_HYDROXYL"/>
    <property type="match status" value="1"/>
</dbReference>
<feature type="region of interest" description="Disordered" evidence="15">
    <location>
        <begin position="1157"/>
        <end position="1194"/>
    </location>
</feature>
<dbReference type="InterPro" id="IPR000742">
    <property type="entry name" value="EGF"/>
</dbReference>
<dbReference type="CDD" id="cd00112">
    <property type="entry name" value="LDLa"/>
    <property type="match status" value="10"/>
</dbReference>
<dbReference type="InterPro" id="IPR018097">
    <property type="entry name" value="EGF_Ca-bd_CS"/>
</dbReference>
<dbReference type="PROSITE" id="PS01186">
    <property type="entry name" value="EGF_2"/>
    <property type="match status" value="2"/>
</dbReference>
<comment type="subcellular location">
    <subcellularLocation>
        <location evidence="1">Membrane</location>
        <topology evidence="1">Single-pass membrane protein</topology>
    </subcellularLocation>
</comment>
<dbReference type="InterPro" id="IPR011042">
    <property type="entry name" value="6-blade_b-propeller_TolB-like"/>
</dbReference>
<evidence type="ECO:0000256" key="2">
    <source>
        <dbReference type="ARBA" id="ARBA00022536"/>
    </source>
</evidence>
<feature type="disulfide bond" evidence="13">
    <location>
        <begin position="1146"/>
        <end position="1161"/>
    </location>
</feature>
<dbReference type="GO" id="GO:0043235">
    <property type="term" value="C:receptor complex"/>
    <property type="evidence" value="ECO:0007669"/>
    <property type="project" value="TreeGrafter"/>
</dbReference>
<feature type="disulfide bond" evidence="13">
    <location>
        <begin position="197"/>
        <end position="212"/>
    </location>
</feature>
<evidence type="ECO:0000256" key="5">
    <source>
        <dbReference type="ARBA" id="ARBA00022729"/>
    </source>
</evidence>
<dbReference type="InterPro" id="IPR001881">
    <property type="entry name" value="EGF-like_Ca-bd_dom"/>
</dbReference>
<evidence type="ECO:0000256" key="15">
    <source>
        <dbReference type="SAM" id="MobiDB-lite"/>
    </source>
</evidence>
<feature type="disulfide bond" evidence="13">
    <location>
        <begin position="158"/>
        <end position="173"/>
    </location>
</feature>
<dbReference type="PANTHER" id="PTHR22722:SF12">
    <property type="entry name" value="EGF-LIKE DOMAIN-CONTAINING PROTEIN"/>
    <property type="match status" value="1"/>
</dbReference>
<dbReference type="PANTHER" id="PTHR22722">
    <property type="entry name" value="LOW-DENSITY LIPOPROTEIN RECEPTOR-RELATED PROTEIN 2-RELATED"/>
    <property type="match status" value="1"/>
</dbReference>
<evidence type="ECO:0000313" key="18">
    <source>
        <dbReference type="Proteomes" id="UP000265020"/>
    </source>
</evidence>
<dbReference type="SUPFAM" id="SSF57196">
    <property type="entry name" value="EGF/Laminin"/>
    <property type="match status" value="4"/>
</dbReference>
<dbReference type="OMA" id="DGHADCH"/>
<dbReference type="FunFam" id="2.120.10.30:FF:000241">
    <property type="entry name" value="Low-density lipoprotein receptor-related protein 6"/>
    <property type="match status" value="1"/>
</dbReference>
<feature type="repeat" description="LDL-receptor class B" evidence="14">
    <location>
        <begin position="627"/>
        <end position="670"/>
    </location>
</feature>
<evidence type="ECO:0000256" key="14">
    <source>
        <dbReference type="PROSITE-ProRule" id="PRU00461"/>
    </source>
</evidence>
<proteinExistence type="predicted"/>
<dbReference type="SUPFAM" id="SSF63825">
    <property type="entry name" value="YWTD domain"/>
    <property type="match status" value="2"/>
</dbReference>
<dbReference type="Pfam" id="PF00008">
    <property type="entry name" value="EGF"/>
    <property type="match status" value="1"/>
</dbReference>
<dbReference type="SMART" id="SM00135">
    <property type="entry name" value="LY"/>
    <property type="match status" value="7"/>
</dbReference>
<dbReference type="GO" id="GO:0016324">
    <property type="term" value="C:apical plasma membrane"/>
    <property type="evidence" value="ECO:0007669"/>
    <property type="project" value="TreeGrafter"/>
</dbReference>
<evidence type="ECO:0000256" key="12">
    <source>
        <dbReference type="PROSITE-ProRule" id="PRU00076"/>
    </source>
</evidence>
<dbReference type="GO" id="GO:0042562">
    <property type="term" value="F:hormone binding"/>
    <property type="evidence" value="ECO:0007669"/>
    <property type="project" value="TreeGrafter"/>
</dbReference>
<keyword evidence="4" id="KW-0812">Transmembrane</keyword>
<dbReference type="PRINTS" id="PR00261">
    <property type="entry name" value="LDLRECEPTOR"/>
</dbReference>
<dbReference type="SMART" id="SM00179">
    <property type="entry name" value="EGF_CA"/>
    <property type="match status" value="3"/>
</dbReference>
<keyword evidence="10" id="KW-0675">Receptor</keyword>
<dbReference type="InterPro" id="IPR049883">
    <property type="entry name" value="NOTCH1_EGF-like"/>
</dbReference>
<dbReference type="GO" id="GO:0006898">
    <property type="term" value="P:receptor-mediated endocytosis"/>
    <property type="evidence" value="ECO:0007669"/>
    <property type="project" value="TreeGrafter"/>
</dbReference>
<evidence type="ECO:0000256" key="4">
    <source>
        <dbReference type="ARBA" id="ARBA00022692"/>
    </source>
</evidence>
<dbReference type="GO" id="GO:0005509">
    <property type="term" value="F:calcium ion binding"/>
    <property type="evidence" value="ECO:0007669"/>
    <property type="project" value="InterPro"/>
</dbReference>
<feature type="disulfide bond" evidence="13">
    <location>
        <begin position="253"/>
        <end position="265"/>
    </location>
</feature>
<dbReference type="Pfam" id="PF07645">
    <property type="entry name" value="EGF_CA"/>
    <property type="match status" value="1"/>
</dbReference>
<organism evidence="17 18">
    <name type="scientific">Cyprinodon variegatus</name>
    <name type="common">Sheepshead minnow</name>
    <dbReference type="NCBI Taxonomy" id="28743"/>
    <lineage>
        <taxon>Eukaryota</taxon>
        <taxon>Metazoa</taxon>
        <taxon>Chordata</taxon>
        <taxon>Craniata</taxon>
        <taxon>Vertebrata</taxon>
        <taxon>Euteleostomi</taxon>
        <taxon>Actinopterygii</taxon>
        <taxon>Neopterygii</taxon>
        <taxon>Teleostei</taxon>
        <taxon>Neoteleostei</taxon>
        <taxon>Acanthomorphata</taxon>
        <taxon>Ovalentaria</taxon>
        <taxon>Atherinomorphae</taxon>
        <taxon>Cyprinodontiformes</taxon>
        <taxon>Cyprinodontidae</taxon>
        <taxon>Cyprinodon</taxon>
    </lineage>
</organism>
<dbReference type="Pfam" id="PF00058">
    <property type="entry name" value="Ldl_recept_b"/>
    <property type="match status" value="1"/>
</dbReference>
<dbReference type="SUPFAM" id="SSF57424">
    <property type="entry name" value="LDL receptor-like module"/>
    <property type="match status" value="10"/>
</dbReference>
<dbReference type="PROSITE" id="PS01209">
    <property type="entry name" value="LDLRA_1"/>
    <property type="match status" value="6"/>
</dbReference>
<keyword evidence="5" id="KW-0732">Signal</keyword>
<feature type="disulfide bond" evidence="13">
    <location>
        <begin position="354"/>
        <end position="369"/>
    </location>
</feature>
<evidence type="ECO:0000256" key="11">
    <source>
        <dbReference type="ARBA" id="ARBA00023180"/>
    </source>
</evidence>
<sequence>MVFLYTFLDAAESSNESSSPNKPFCSFPSVLCPDSNVCINPSQLCDGIRDCPDGSDENCVKQCADKSELRMIFHFEALFKATNAGKLPFVADFLCKDRRSCVARSLVCDGRSHCYDGSDEADCASVTAVPSKPNILKCRMGSRACKDGSECVLFSHICDGEMDCMDGSDEEGCKETCEEGLFLCSHGSKCIQQEQICDGQNDCQDRSDEIDCSKPSESCEHLCDNKTRCVPTTFLCDGEKDCADGSDEDKCVCASGQHRCESGECISEAFKCDGYPDCRDHSDEVGCVKAPRCPAQLRCPHSHECLQKEWLCDGEEDCKDGSDEKNCNNPPMKCRKYQFQCEDGDLCIPQSWRCDGKEDCNNGMDEDKCTQRKCPYHLYQCGSKECLDTRLVCNGITNCADGSDEGRGCAQKNCSSPSAPSCDHSCVSTPNGARCYCGAGFRLQSSSRSCVDVDECTSTPATSCKHICQNTWGSYNCVCHPGFYLEPDKKSCKTKDEPLLLASVQSEMLILGVQSGELQLLSSAVRPVFTLDYHWAQQKVYWLSPDHQSIRWADMKTKNKGTLTKGVKSDSIAVDWVGKNLYWIDGLVGQILAMNLSSSTVKSQDYTVVLGENLEQPSSLVLIPDRGLMLWSEIGSIPQIESSGMDGSQRKVLVSQDLSWPVSLAYDFLDSRVYWADEKLRCIGSASLEGEDIKILQLTETPSPFSVVVFNDRVFWSDTKRRTVRSADKKTGKDQRVLLKRPGQPFGLKLMHALSQPAVSSPCDRLRCSSLCLLTPSVGKSSSRTAVNAAVCRCPKGLLLSQDGITCTLPKESSFVLLLSRNKMFQIYLRSMRRDGIALKKMPNGRDFNLPGPAEALNLDVSIPDLSVFVSYLRHGSVDQLSGQTFIFTFKDDSITALAVDWVTSNLYWSSLERPDIHVTSRLDDHTTSLQQGPLIGVSSITVHPSSGRLCYSAIVIMGSKSQTEIHCAWMDGRYKVVLWRKSSIPISMTFANDGTRIYWGDTGEGVIGSIGVDGSNYKEYKTGPQLLVSFTRIETLFVWVTQNKDVSKLWFSDGLQPKQLWFESKTRITEIRSYNNETQAGNNLCSNGNGGCVHLCLPYPGGRTCKCARGFYVVNDTSCVPLPSCPNGKESCLDGSKCIKSNKFCDGSIDCPDQSDERNCPGSDSASSGTKGGGGQSLQSSSHQPDTQKNSVLPNKDLASCDLQRCNGHGSCITKGETTRCHCLPGYKGEFCQDTKRESHPAVILVRGWEYFRSRSSDKEKLMANMALSGEQESDSEVKLMHGIS</sequence>
<accession>A0A3Q2CXZ4</accession>
<feature type="disulfide bond" evidence="13">
    <location>
        <begin position="312"/>
        <end position="327"/>
    </location>
</feature>
<dbReference type="PROSITE" id="PS00022">
    <property type="entry name" value="EGF_1"/>
    <property type="match status" value="1"/>
</dbReference>
<evidence type="ECO:0000256" key="9">
    <source>
        <dbReference type="ARBA" id="ARBA00023157"/>
    </source>
</evidence>
<evidence type="ECO:0000313" key="17">
    <source>
        <dbReference type="Ensembl" id="ENSCVAP00000010777.1"/>
    </source>
</evidence>
<protein>
    <submittedName>
        <fullName evidence="17">Low-density lipoprotein receptor-related protein 1B-like</fullName>
    </submittedName>
</protein>
<comment type="caution">
    <text evidence="12">Lacks conserved residue(s) required for the propagation of feature annotation.</text>
</comment>
<feature type="disulfide bond" evidence="13">
    <location>
        <begin position="236"/>
        <end position="251"/>
    </location>
</feature>
<evidence type="ECO:0000256" key="10">
    <source>
        <dbReference type="ARBA" id="ARBA00023170"/>
    </source>
</evidence>
<keyword evidence="3" id="KW-0254">Endocytosis</keyword>
<dbReference type="Gene3D" id="4.10.400.10">
    <property type="entry name" value="Low-density Lipoprotein Receptor"/>
    <property type="match status" value="10"/>
</dbReference>
<evidence type="ECO:0000256" key="3">
    <source>
        <dbReference type="ARBA" id="ARBA00022583"/>
    </source>
</evidence>
<feature type="disulfide bond" evidence="13">
    <location>
        <begin position="293"/>
        <end position="305"/>
    </location>
</feature>
<evidence type="ECO:0000256" key="1">
    <source>
        <dbReference type="ARBA" id="ARBA00004167"/>
    </source>
</evidence>
<evidence type="ECO:0000256" key="8">
    <source>
        <dbReference type="ARBA" id="ARBA00023136"/>
    </source>
</evidence>
<feature type="disulfide bond" evidence="12">
    <location>
        <begin position="1224"/>
        <end position="1233"/>
    </location>
</feature>
<feature type="disulfide bond" evidence="13">
    <location>
        <begin position="260"/>
        <end position="278"/>
    </location>
</feature>
<feature type="disulfide bond" evidence="13">
    <location>
        <begin position="381"/>
        <end position="399"/>
    </location>
</feature>
<keyword evidence="7" id="KW-1133">Transmembrane helix</keyword>
<dbReference type="InterPro" id="IPR002172">
    <property type="entry name" value="LDrepeatLR_classA_rpt"/>
</dbReference>
<dbReference type="Gene3D" id="2.120.10.30">
    <property type="entry name" value="TolB, C-terminal domain"/>
    <property type="match status" value="2"/>
</dbReference>
<reference evidence="17" key="1">
    <citation type="submission" date="2025-08" db="UniProtKB">
        <authorList>
            <consortium name="Ensembl"/>
        </authorList>
    </citation>
    <scope>IDENTIFICATION</scope>
</reference>
<dbReference type="PROSITE" id="PS51120">
    <property type="entry name" value="LDLRB"/>
    <property type="match status" value="1"/>
</dbReference>
<dbReference type="Gene3D" id="2.10.25.10">
    <property type="entry name" value="Laminin"/>
    <property type="match status" value="3"/>
</dbReference>
<evidence type="ECO:0000256" key="7">
    <source>
        <dbReference type="ARBA" id="ARBA00022989"/>
    </source>
</evidence>
<keyword evidence="11" id="KW-0325">Glycoprotein</keyword>
<dbReference type="FunFam" id="4.10.400.10:FF:000065">
    <property type="entry name" value="Transmembrane protease serine 7"/>
    <property type="match status" value="1"/>
</dbReference>
<reference evidence="17" key="2">
    <citation type="submission" date="2025-09" db="UniProtKB">
        <authorList>
            <consortium name="Ensembl"/>
        </authorList>
    </citation>
    <scope>IDENTIFICATION</scope>
</reference>
<dbReference type="PROSITE" id="PS50068">
    <property type="entry name" value="LDLRA_2"/>
    <property type="match status" value="10"/>
</dbReference>
<keyword evidence="9 12" id="KW-1015">Disulfide bond</keyword>
<name>A0A3Q2CXZ4_CYPVA</name>
<dbReference type="FunFam" id="2.10.25.10:FF:000010">
    <property type="entry name" value="Pro-epidermal growth factor"/>
    <property type="match status" value="1"/>
</dbReference>